<name>A0AAV5AQ07_9AGAM</name>
<keyword evidence="3 6" id="KW-0812">Transmembrane</keyword>
<evidence type="ECO:0000256" key="5">
    <source>
        <dbReference type="ARBA" id="ARBA00023136"/>
    </source>
</evidence>
<feature type="transmembrane region" description="Helical" evidence="6">
    <location>
        <begin position="151"/>
        <end position="175"/>
    </location>
</feature>
<evidence type="ECO:0000256" key="2">
    <source>
        <dbReference type="ARBA" id="ARBA00005335"/>
    </source>
</evidence>
<protein>
    <submittedName>
        <fullName evidence="7">Uncharacterized protein</fullName>
    </submittedName>
</protein>
<keyword evidence="4 6" id="KW-1133">Transmembrane helix</keyword>
<dbReference type="InterPro" id="IPR007919">
    <property type="entry name" value="UPF0220"/>
</dbReference>
<dbReference type="PANTHER" id="PTHR13180">
    <property type="entry name" value="SMALL MEMBRANE PROTEIN-RELATED"/>
    <property type="match status" value="1"/>
</dbReference>
<evidence type="ECO:0000313" key="8">
    <source>
        <dbReference type="Proteomes" id="UP001050691"/>
    </source>
</evidence>
<feature type="transmembrane region" description="Helical" evidence="6">
    <location>
        <begin position="30"/>
        <end position="47"/>
    </location>
</feature>
<dbReference type="Proteomes" id="UP001050691">
    <property type="component" value="Unassembled WGS sequence"/>
</dbReference>
<reference evidence="7" key="1">
    <citation type="submission" date="2021-10" db="EMBL/GenBank/DDBJ databases">
        <title>De novo Genome Assembly of Clathrus columnatus (Basidiomycota, Fungi) Using Illumina and Nanopore Sequence Data.</title>
        <authorList>
            <person name="Ogiso-Tanaka E."/>
            <person name="Itagaki H."/>
            <person name="Hosoya T."/>
            <person name="Hosaka K."/>
        </authorList>
    </citation>
    <scope>NUCLEOTIDE SEQUENCE</scope>
    <source>
        <strain evidence="7">MO-923</strain>
    </source>
</reference>
<evidence type="ECO:0000256" key="4">
    <source>
        <dbReference type="ARBA" id="ARBA00022989"/>
    </source>
</evidence>
<dbReference type="GO" id="GO:0016020">
    <property type="term" value="C:membrane"/>
    <property type="evidence" value="ECO:0007669"/>
    <property type="project" value="UniProtKB-SubCell"/>
</dbReference>
<keyword evidence="5 6" id="KW-0472">Membrane</keyword>
<sequence length="188" mass="20850">MALPRHDYDPRRIFVFSCPTLPFAKHRRAIGVYISGALFALAYWIFWDAAILSAHARPPPDAPYDTPPVHITFLDWTTGICSTLGVLIVNSINKDQLKDDGFSVSGGGLSSSAWRARLILFLGFALMAGGLAGSCSILVLKYIVNHYESQYLYYGYANVAQNVSLMFSAIILWIAQQASSEYEYNLTL</sequence>
<gene>
    <name evidence="7" type="ORF">Clacol_009520</name>
</gene>
<evidence type="ECO:0000256" key="1">
    <source>
        <dbReference type="ARBA" id="ARBA00004141"/>
    </source>
</evidence>
<feature type="transmembrane region" description="Helical" evidence="6">
    <location>
        <begin position="118"/>
        <end position="139"/>
    </location>
</feature>
<dbReference type="Pfam" id="PF05255">
    <property type="entry name" value="UPF0220"/>
    <property type="match status" value="1"/>
</dbReference>
<accession>A0AAV5AQ07</accession>
<keyword evidence="8" id="KW-1185">Reference proteome</keyword>
<evidence type="ECO:0000256" key="3">
    <source>
        <dbReference type="ARBA" id="ARBA00022692"/>
    </source>
</evidence>
<comment type="subcellular location">
    <subcellularLocation>
        <location evidence="1">Membrane</location>
        <topology evidence="1">Multi-pass membrane protein</topology>
    </subcellularLocation>
</comment>
<comment type="similarity">
    <text evidence="2">Belongs to the UPF0220 family.</text>
</comment>
<feature type="transmembrane region" description="Helical" evidence="6">
    <location>
        <begin position="67"/>
        <end position="89"/>
    </location>
</feature>
<comment type="caution">
    <text evidence="7">The sequence shown here is derived from an EMBL/GenBank/DDBJ whole genome shotgun (WGS) entry which is preliminary data.</text>
</comment>
<proteinExistence type="inferred from homology"/>
<evidence type="ECO:0000313" key="7">
    <source>
        <dbReference type="EMBL" id="GJJ15244.1"/>
    </source>
</evidence>
<evidence type="ECO:0000256" key="6">
    <source>
        <dbReference type="SAM" id="Phobius"/>
    </source>
</evidence>
<dbReference type="EMBL" id="BPWL01000010">
    <property type="protein sequence ID" value="GJJ15244.1"/>
    <property type="molecule type" value="Genomic_DNA"/>
</dbReference>
<dbReference type="AlphaFoldDB" id="A0AAV5AQ07"/>
<organism evidence="7 8">
    <name type="scientific">Clathrus columnatus</name>
    <dbReference type="NCBI Taxonomy" id="1419009"/>
    <lineage>
        <taxon>Eukaryota</taxon>
        <taxon>Fungi</taxon>
        <taxon>Dikarya</taxon>
        <taxon>Basidiomycota</taxon>
        <taxon>Agaricomycotina</taxon>
        <taxon>Agaricomycetes</taxon>
        <taxon>Phallomycetidae</taxon>
        <taxon>Phallales</taxon>
        <taxon>Clathraceae</taxon>
        <taxon>Clathrus</taxon>
    </lineage>
</organism>